<feature type="repeat" description="PPR" evidence="3">
    <location>
        <begin position="540"/>
        <end position="574"/>
    </location>
</feature>
<keyword evidence="2" id="KW-0677">Repeat</keyword>
<feature type="repeat" description="PPR" evidence="3">
    <location>
        <begin position="435"/>
        <end position="469"/>
    </location>
</feature>
<feature type="repeat" description="PPR" evidence="3">
    <location>
        <begin position="365"/>
        <end position="399"/>
    </location>
</feature>
<dbReference type="Pfam" id="PF01535">
    <property type="entry name" value="PPR"/>
    <property type="match status" value="1"/>
</dbReference>
<dbReference type="NCBIfam" id="TIGR00756">
    <property type="entry name" value="PPR"/>
    <property type="match status" value="10"/>
</dbReference>
<comment type="similarity">
    <text evidence="1">Belongs to the PPR family. P subfamily.</text>
</comment>
<protein>
    <recommendedName>
        <fullName evidence="6">Pentacotripeptide-repeat region of PRORP domain-containing protein</fullName>
    </recommendedName>
</protein>
<proteinExistence type="inferred from homology"/>
<feature type="repeat" description="PPR" evidence="3">
    <location>
        <begin position="400"/>
        <end position="434"/>
    </location>
</feature>
<feature type="repeat" description="PPR" evidence="3">
    <location>
        <begin position="264"/>
        <end position="298"/>
    </location>
</feature>
<dbReference type="InterPro" id="IPR002885">
    <property type="entry name" value="PPR_rpt"/>
</dbReference>
<dbReference type="SUPFAM" id="SSF81901">
    <property type="entry name" value="HCP-like"/>
    <property type="match status" value="1"/>
</dbReference>
<accession>A0A2P5Y8K1</accession>
<evidence type="ECO:0000256" key="2">
    <source>
        <dbReference type="ARBA" id="ARBA00022737"/>
    </source>
</evidence>
<dbReference type="InterPro" id="IPR011990">
    <property type="entry name" value="TPR-like_helical_dom_sf"/>
</dbReference>
<evidence type="ECO:0000256" key="3">
    <source>
        <dbReference type="PROSITE-ProRule" id="PRU00708"/>
    </source>
</evidence>
<feature type="repeat" description="PPR" evidence="3">
    <location>
        <begin position="505"/>
        <end position="539"/>
    </location>
</feature>
<dbReference type="AlphaFoldDB" id="A0A2P5Y8K1"/>
<dbReference type="Pfam" id="PF12854">
    <property type="entry name" value="PPR_1"/>
    <property type="match status" value="2"/>
</dbReference>
<gene>
    <name evidence="4" type="ORF">GOBAR_AA08739</name>
</gene>
<feature type="repeat" description="PPR" evidence="3">
    <location>
        <begin position="470"/>
        <end position="504"/>
    </location>
</feature>
<evidence type="ECO:0000256" key="1">
    <source>
        <dbReference type="ARBA" id="ARBA00007626"/>
    </source>
</evidence>
<dbReference type="Gene3D" id="1.25.40.10">
    <property type="entry name" value="Tetratricopeptide repeat domain"/>
    <property type="match status" value="4"/>
</dbReference>
<evidence type="ECO:0000313" key="4">
    <source>
        <dbReference type="EMBL" id="PPS11918.1"/>
    </source>
</evidence>
<evidence type="ECO:0000313" key="5">
    <source>
        <dbReference type="Proteomes" id="UP000239757"/>
    </source>
</evidence>
<dbReference type="Proteomes" id="UP000239757">
    <property type="component" value="Unassembled WGS sequence"/>
</dbReference>
<evidence type="ECO:0008006" key="6">
    <source>
        <dbReference type="Google" id="ProtNLM"/>
    </source>
</evidence>
<dbReference type="PROSITE" id="PS51375">
    <property type="entry name" value="PPR"/>
    <property type="match status" value="9"/>
</dbReference>
<dbReference type="PANTHER" id="PTHR47941">
    <property type="entry name" value="PENTATRICOPEPTIDE REPEAT-CONTAINING PROTEIN 3, MITOCHONDRIAL"/>
    <property type="match status" value="1"/>
</dbReference>
<sequence>MSTKNLVKIFEKSLPRCPKEIAEVLVKSGLKPFKTNPSLISGLNSNTTDLVLSNPNLPIHSCTLFFNFLRTNLSLTPQKPNLQTHLSFIRRLHKAGNFEEIKQVLKFILSDDNLRYPVEEILSLFDFEFDNSYFLNKLSDFLFRVCVDNKRFEEANLVFDYMKKMGFNIDERSCILYLVALKKSDKGDSFLLFFRRMVESGVEIGAYSMTIVIDGLCRRGEVEKGRELMNEMASKGVKANVVTYNTILNAYVLMLMEREEVEYNAATYTVLIEHFGNIGKHDEVEKLFDEMRERKVEMDVHLYTSMILRGNIKKAVSLFDELTEKGLVPNARVYGALIDGLCKTGQMEAAQLLLKDMQSQKIVVNQVIINTLLHGYCRKGMMDDALRLVAVMEKKGFKPDVFTYNIMASGMSRLKRYEEAKRWLFMMVENQLTPNAINFTTLIDIHCKEGNIVEAKRLFRQLQGKGESPNTVTYNALIDGYGKKGEMKDAYKLRDEMEAKGRIPDVYTYTSLVHGECSFGNIDEAMKLFNKMRQKGLVPNIVTYTAIISGLSKKGRSDEAFRLYNEMISLGHVPDQRVYSSLVGSLHTT</sequence>
<name>A0A2P5Y8K1_GOSBA</name>
<organism evidence="4 5">
    <name type="scientific">Gossypium barbadense</name>
    <name type="common">Sea Island cotton</name>
    <name type="synonym">Hibiscus barbadensis</name>
    <dbReference type="NCBI Taxonomy" id="3634"/>
    <lineage>
        <taxon>Eukaryota</taxon>
        <taxon>Viridiplantae</taxon>
        <taxon>Streptophyta</taxon>
        <taxon>Embryophyta</taxon>
        <taxon>Tracheophyta</taxon>
        <taxon>Spermatophyta</taxon>
        <taxon>Magnoliopsida</taxon>
        <taxon>eudicotyledons</taxon>
        <taxon>Gunneridae</taxon>
        <taxon>Pentapetalae</taxon>
        <taxon>rosids</taxon>
        <taxon>malvids</taxon>
        <taxon>Malvales</taxon>
        <taxon>Malvaceae</taxon>
        <taxon>Malvoideae</taxon>
        <taxon>Gossypium</taxon>
    </lineage>
</organism>
<feature type="repeat" description="PPR" evidence="3">
    <location>
        <begin position="205"/>
        <end position="239"/>
    </location>
</feature>
<dbReference type="Pfam" id="PF13041">
    <property type="entry name" value="PPR_2"/>
    <property type="match status" value="5"/>
</dbReference>
<dbReference type="EMBL" id="KZ663536">
    <property type="protein sequence ID" value="PPS11918.1"/>
    <property type="molecule type" value="Genomic_DNA"/>
</dbReference>
<feature type="repeat" description="PPR" evidence="3">
    <location>
        <begin position="330"/>
        <end position="364"/>
    </location>
</feature>
<reference evidence="4 5" key="1">
    <citation type="submission" date="2015-01" db="EMBL/GenBank/DDBJ databases">
        <title>Genome of allotetraploid Gossypium barbadense reveals genomic plasticity and fiber elongation in cotton evolution.</title>
        <authorList>
            <person name="Chen X."/>
            <person name="Liu X."/>
            <person name="Zhao B."/>
            <person name="Zheng H."/>
            <person name="Hu Y."/>
            <person name="Lu G."/>
            <person name="Yang C."/>
            <person name="Chen J."/>
            <person name="Shan C."/>
            <person name="Zhang L."/>
            <person name="Zhou Y."/>
            <person name="Wang L."/>
            <person name="Guo W."/>
            <person name="Bai Y."/>
            <person name="Ruan J."/>
            <person name="Shangguan X."/>
            <person name="Mao Y."/>
            <person name="Jiang J."/>
            <person name="Zhu Y."/>
            <person name="Lei J."/>
            <person name="Kang H."/>
            <person name="Chen S."/>
            <person name="He X."/>
            <person name="Wang R."/>
            <person name="Wang Y."/>
            <person name="Chen J."/>
            <person name="Wang L."/>
            <person name="Yu S."/>
            <person name="Wang B."/>
            <person name="Wei J."/>
            <person name="Song S."/>
            <person name="Lu X."/>
            <person name="Gao Z."/>
            <person name="Gu W."/>
            <person name="Deng X."/>
            <person name="Ma D."/>
            <person name="Wang S."/>
            <person name="Liang W."/>
            <person name="Fang L."/>
            <person name="Cai C."/>
            <person name="Zhu X."/>
            <person name="Zhou B."/>
            <person name="Zhang Y."/>
            <person name="Chen Z."/>
            <person name="Xu S."/>
            <person name="Zhu R."/>
            <person name="Wang S."/>
            <person name="Zhang T."/>
            <person name="Zhao G."/>
        </authorList>
    </citation>
    <scope>NUCLEOTIDE SEQUENCE [LARGE SCALE GENOMIC DNA]</scope>
    <source>
        <strain evidence="5">cv. Xinhai21</strain>
        <tissue evidence="4">Leaf</tissue>
    </source>
</reference>
<dbReference type="OrthoDB" id="185373at2759"/>